<dbReference type="SMART" id="SM00913">
    <property type="entry name" value="IBN_N"/>
    <property type="match status" value="1"/>
</dbReference>
<dbReference type="InterPro" id="IPR001494">
    <property type="entry name" value="Importin-beta_N"/>
</dbReference>
<evidence type="ECO:0000256" key="5">
    <source>
        <dbReference type="ARBA" id="ARBA00022490"/>
    </source>
</evidence>
<reference evidence="9 10" key="1">
    <citation type="journal article" date="2010" name="Nat. Biotechnol.">
        <title>Genome sequence of the model mushroom Schizophyllum commune.</title>
        <authorList>
            <person name="Ohm R.A."/>
            <person name="de Jong J.F."/>
            <person name="Lugones L.G."/>
            <person name="Aerts A."/>
            <person name="Kothe E."/>
            <person name="Stajich J.E."/>
            <person name="de Vries R.P."/>
            <person name="Record E."/>
            <person name="Levasseur A."/>
            <person name="Baker S.E."/>
            <person name="Bartholomew K.A."/>
            <person name="Coutinho P.M."/>
            <person name="Erdmann S."/>
            <person name="Fowler T.J."/>
            <person name="Gathman A.C."/>
            <person name="Lombard V."/>
            <person name="Henrissat B."/>
            <person name="Knabe N."/>
            <person name="Kuees U."/>
            <person name="Lilly W.W."/>
            <person name="Lindquist E."/>
            <person name="Lucas S."/>
            <person name="Magnuson J.K."/>
            <person name="Piumi F."/>
            <person name="Raudaskoski M."/>
            <person name="Salamov A."/>
            <person name="Schmutz J."/>
            <person name="Schwarze F.W.M.R."/>
            <person name="vanKuyk P.A."/>
            <person name="Horton J.S."/>
            <person name="Grigoriev I.V."/>
            <person name="Woesten H.A.B."/>
        </authorList>
    </citation>
    <scope>NUCLEOTIDE SEQUENCE [LARGE SCALE GENOMIC DNA]</scope>
    <source>
        <strain evidence="10">H4-8 / FGSC 9210</strain>
    </source>
</reference>
<dbReference type="InterPro" id="IPR005043">
    <property type="entry name" value="XPO2_C"/>
</dbReference>
<keyword evidence="7" id="KW-0539">Nucleus</keyword>
<evidence type="ECO:0000256" key="2">
    <source>
        <dbReference type="ARBA" id="ARBA00004496"/>
    </source>
</evidence>
<dbReference type="Pfam" id="PF08506">
    <property type="entry name" value="Cse1"/>
    <property type="match status" value="1"/>
</dbReference>
<gene>
    <name evidence="9" type="ORF">SCHCODRAFT_76491</name>
</gene>
<dbReference type="GO" id="GO:0046827">
    <property type="term" value="P:positive regulation of protein export from nucleus"/>
    <property type="evidence" value="ECO:0007669"/>
    <property type="project" value="EnsemblFungi"/>
</dbReference>
<dbReference type="STRING" id="578458.D8Q482"/>
<dbReference type="OrthoDB" id="3268246at2759"/>
<dbReference type="InterPro" id="IPR013713">
    <property type="entry name" value="XPO2_central"/>
</dbReference>
<name>D8Q482_SCHCM</name>
<dbReference type="KEGG" id="scm:SCHCO_02626959"/>
<evidence type="ECO:0000313" key="9">
    <source>
        <dbReference type="EMBL" id="EFI97183.1"/>
    </source>
</evidence>
<dbReference type="EMBL" id="GL377306">
    <property type="protein sequence ID" value="EFI97183.1"/>
    <property type="molecule type" value="Genomic_DNA"/>
</dbReference>
<dbReference type="GO" id="GO:0005635">
    <property type="term" value="C:nuclear envelope"/>
    <property type="evidence" value="ECO:0007669"/>
    <property type="project" value="EnsemblFungi"/>
</dbReference>
<dbReference type="Pfam" id="PF03810">
    <property type="entry name" value="IBN_N"/>
    <property type="match status" value="1"/>
</dbReference>
<feature type="domain" description="Importin N-terminal" evidence="8">
    <location>
        <begin position="20"/>
        <end position="91"/>
    </location>
</feature>
<organism evidence="10">
    <name type="scientific">Schizophyllum commune (strain H4-8 / FGSC 9210)</name>
    <name type="common">Split gill fungus</name>
    <dbReference type="NCBI Taxonomy" id="578458"/>
    <lineage>
        <taxon>Eukaryota</taxon>
        <taxon>Fungi</taxon>
        <taxon>Dikarya</taxon>
        <taxon>Basidiomycota</taxon>
        <taxon>Agaricomycotina</taxon>
        <taxon>Agaricomycetes</taxon>
        <taxon>Agaricomycetidae</taxon>
        <taxon>Agaricales</taxon>
        <taxon>Schizophyllaceae</taxon>
        <taxon>Schizophyllum</taxon>
    </lineage>
</organism>
<dbReference type="InterPro" id="IPR011989">
    <property type="entry name" value="ARM-like"/>
</dbReference>
<dbReference type="Pfam" id="PF03378">
    <property type="entry name" value="CAS_CSE1"/>
    <property type="match status" value="1"/>
</dbReference>
<dbReference type="AlphaFoldDB" id="D8Q482"/>
<dbReference type="GO" id="GO:0006611">
    <property type="term" value="P:protein export from nucleus"/>
    <property type="evidence" value="ECO:0007669"/>
    <property type="project" value="EnsemblFungi"/>
</dbReference>
<dbReference type="SUPFAM" id="SSF48371">
    <property type="entry name" value="ARM repeat"/>
    <property type="match status" value="1"/>
</dbReference>
<dbReference type="GO" id="GO:0005829">
    <property type="term" value="C:cytosol"/>
    <property type="evidence" value="ECO:0007669"/>
    <property type="project" value="TreeGrafter"/>
</dbReference>
<keyword evidence="6" id="KW-0653">Protein transport</keyword>
<dbReference type="Proteomes" id="UP000007431">
    <property type="component" value="Unassembled WGS sequence"/>
</dbReference>
<accession>D8Q482</accession>
<dbReference type="GO" id="GO:0061015">
    <property type="term" value="P:snRNA import into nucleus"/>
    <property type="evidence" value="ECO:0007669"/>
    <property type="project" value="EnsemblFungi"/>
</dbReference>
<dbReference type="VEuPathDB" id="FungiDB:SCHCODRAFT_02626959"/>
<evidence type="ECO:0000256" key="7">
    <source>
        <dbReference type="ARBA" id="ARBA00023242"/>
    </source>
</evidence>
<evidence type="ECO:0000256" key="6">
    <source>
        <dbReference type="ARBA" id="ARBA00022927"/>
    </source>
</evidence>
<protein>
    <recommendedName>
        <fullName evidence="8">Importin N-terminal domain-containing protein</fullName>
    </recommendedName>
</protein>
<dbReference type="GO" id="GO:0006606">
    <property type="term" value="P:protein import into nucleus"/>
    <property type="evidence" value="ECO:0007669"/>
    <property type="project" value="TreeGrafter"/>
</dbReference>
<dbReference type="InParanoid" id="D8Q482"/>
<dbReference type="GO" id="GO:0032991">
    <property type="term" value="C:protein-containing complex"/>
    <property type="evidence" value="ECO:0007669"/>
    <property type="project" value="EnsemblFungi"/>
</dbReference>
<evidence type="ECO:0000256" key="1">
    <source>
        <dbReference type="ARBA" id="ARBA00004123"/>
    </source>
</evidence>
<evidence type="ECO:0000259" key="8">
    <source>
        <dbReference type="PROSITE" id="PS50166"/>
    </source>
</evidence>
<dbReference type="GO" id="GO:0031267">
    <property type="term" value="F:small GTPase binding"/>
    <property type="evidence" value="ECO:0007669"/>
    <property type="project" value="InterPro"/>
</dbReference>
<proteinExistence type="inferred from homology"/>
<dbReference type="GeneID" id="9596172"/>
<comment type="similarity">
    <text evidence="3">Belongs to the XPO2/CSE1 family.</text>
</comment>
<dbReference type="InterPro" id="IPR016024">
    <property type="entry name" value="ARM-type_fold"/>
</dbReference>
<dbReference type="GO" id="GO:0005049">
    <property type="term" value="F:nuclear export signal receptor activity"/>
    <property type="evidence" value="ECO:0007669"/>
    <property type="project" value="EnsemblFungi"/>
</dbReference>
<keyword evidence="5" id="KW-0963">Cytoplasm</keyword>
<dbReference type="eggNOG" id="KOG1992">
    <property type="taxonomic scope" value="Eukaryota"/>
</dbReference>
<dbReference type="HOGENOM" id="CLU_009614_0_0_1"/>
<dbReference type="FunCoup" id="D8Q482">
    <property type="interactions" value="792"/>
</dbReference>
<keyword evidence="10" id="KW-1185">Reference proteome</keyword>
<keyword evidence="4" id="KW-0813">Transport</keyword>
<sequence length="992" mass="109403">MSDLPTLLRASLDPSTRKQAEANLTEVSKQQGFLVALLRLVLEPSQDRAVRLAGSVYLKNVVKLRWEEDVNALPEADKAALRSELVPAMIALSSPSDKSIRAQVAEAVSLVAELDFPERWTNLMDQLVSSLSATDYNVNVAVLETAHSIFQPWRSQVRSDELFTTINFVYEKFMNPWMAMFKQTATLLLSNPSPNPALTTPASNLKLVAHTMLLLLEIFYDFTCHDLPPAIEDAHAEFFTPGTGYLHAFMAWSPAELATDQPDDTVPSLPSQIKAAVLEIAELYIKLFPDALTQSPAVAAFVQEVWTLIGSNSLPSIGDDPLVAQSLRFISVAIRSGLYRDLFAAKETIAQLVQGVVVPNVALREHEVEQFEDDPMEYIRQDLALASTDVSTRRQAAGDVIQALVSSGYDADATEIVGQWIQKGLADYASNKENWGAKDGAVYLFTAVATKGSTTQHGVTSTNALVNVIEFFSNNVFADLQAAVGDVHPILQVDAIKFLYTFRNQLTKPQLLSVLPLLVHHLGSDNYVTYTYAAITIDRILFIKQGNQLLFAQADIHDHAPGMIDAVLKKIEAGGTPEKVAENQHLMRCIMRIILTARQSLIPHYEGILTRLVNILGVIAKNPSNPHFDQYTFESLAGLMRFVVASNPASISTFEGTLFGPFTYIIQNEVEQYVPYVFQLLAQMLEAHPSSVPDAYRSLLPLLFTPATWQQKGSIPGLVKLLRAFLARDAKGMFAAGQIANVLAVVQQRLIPSRLNDAYGFQLLEGVVRYVPPADLQQYIKPVVLTLLQRMQSSKTDTYAQRFAFFFLYSMSLNSEGLTPDFLISAVESIQPQLWSNLLTNFIITQTPKMPPRDRKVAAVGMCRMLTESQIMLQPPAVQQWPLAFDALVKLFSEPQHLQKSKTDDDPDAGITEIDYEEQTAGYQAAYSKLAASETHEPDPVGYVNDVQTFVGTQLAKLSQAAGQAKVREMLMATGAPSQAFVQKLAAAGFAV</sequence>
<evidence type="ECO:0000313" key="10">
    <source>
        <dbReference type="Proteomes" id="UP000007431"/>
    </source>
</evidence>
<evidence type="ECO:0000256" key="4">
    <source>
        <dbReference type="ARBA" id="ARBA00022448"/>
    </source>
</evidence>
<dbReference type="RefSeq" id="XP_003032086.1">
    <property type="nucleotide sequence ID" value="XM_003032040.1"/>
</dbReference>
<comment type="subcellular location">
    <subcellularLocation>
        <location evidence="2">Cytoplasm</location>
    </subcellularLocation>
    <subcellularLocation>
        <location evidence="1">Nucleus</location>
    </subcellularLocation>
</comment>
<dbReference type="GO" id="GO:0034399">
    <property type="term" value="C:nuclear periphery"/>
    <property type="evidence" value="ECO:0007669"/>
    <property type="project" value="EnsemblFungi"/>
</dbReference>
<dbReference type="OMA" id="AENEFLM"/>
<dbReference type="PROSITE" id="PS50166">
    <property type="entry name" value="IMPORTIN_B_NT"/>
    <property type="match status" value="1"/>
</dbReference>
<dbReference type="PANTHER" id="PTHR10997:SF8">
    <property type="entry name" value="EXPORTIN-2"/>
    <property type="match status" value="1"/>
</dbReference>
<evidence type="ECO:0000256" key="3">
    <source>
        <dbReference type="ARBA" id="ARBA00008669"/>
    </source>
</evidence>
<dbReference type="Gene3D" id="1.25.10.10">
    <property type="entry name" value="Leucine-rich Repeat Variant"/>
    <property type="match status" value="1"/>
</dbReference>
<dbReference type="PANTHER" id="PTHR10997">
    <property type="entry name" value="IMPORTIN-7, 8, 11"/>
    <property type="match status" value="1"/>
</dbReference>